<gene>
    <name evidence="1" type="ORF">K444DRAFT_618853</name>
</gene>
<name>A0A2J6SSK6_9HELO</name>
<proteinExistence type="predicted"/>
<dbReference type="GeneID" id="36589486"/>
<accession>A0A2J6SSK6</accession>
<dbReference type="EMBL" id="KZ613871">
    <property type="protein sequence ID" value="PMD53673.1"/>
    <property type="molecule type" value="Genomic_DNA"/>
</dbReference>
<dbReference type="InParanoid" id="A0A2J6SSK6"/>
<dbReference type="RefSeq" id="XP_024730577.1">
    <property type="nucleotide sequence ID" value="XM_024881409.1"/>
</dbReference>
<evidence type="ECO:0000313" key="1">
    <source>
        <dbReference type="EMBL" id="PMD53673.1"/>
    </source>
</evidence>
<dbReference type="AlphaFoldDB" id="A0A2J6SSK6"/>
<reference evidence="1 2" key="1">
    <citation type="submission" date="2016-04" db="EMBL/GenBank/DDBJ databases">
        <title>A degradative enzymes factory behind the ericoid mycorrhizal symbiosis.</title>
        <authorList>
            <consortium name="DOE Joint Genome Institute"/>
            <person name="Martino E."/>
            <person name="Morin E."/>
            <person name="Grelet G."/>
            <person name="Kuo A."/>
            <person name="Kohler A."/>
            <person name="Daghino S."/>
            <person name="Barry K."/>
            <person name="Choi C."/>
            <person name="Cichocki N."/>
            <person name="Clum A."/>
            <person name="Copeland A."/>
            <person name="Hainaut M."/>
            <person name="Haridas S."/>
            <person name="Labutti K."/>
            <person name="Lindquist E."/>
            <person name="Lipzen A."/>
            <person name="Khouja H.-R."/>
            <person name="Murat C."/>
            <person name="Ohm R."/>
            <person name="Olson A."/>
            <person name="Spatafora J."/>
            <person name="Veneault-Fourrey C."/>
            <person name="Henrissat B."/>
            <person name="Grigoriev I."/>
            <person name="Martin F."/>
            <person name="Perotto S."/>
        </authorList>
    </citation>
    <scope>NUCLEOTIDE SEQUENCE [LARGE SCALE GENOMIC DNA]</scope>
    <source>
        <strain evidence="1 2">E</strain>
    </source>
</reference>
<protein>
    <submittedName>
        <fullName evidence="1">Uncharacterized protein</fullName>
    </submittedName>
</protein>
<sequence length="52" mass="5854">MSSRSSGIDTHNICKDMRKCRTGIRHTSVDLRSPFLLAYLAHNDIPSPPIPF</sequence>
<keyword evidence="2" id="KW-1185">Reference proteome</keyword>
<organism evidence="1 2">
    <name type="scientific">Hyaloscypha bicolor E</name>
    <dbReference type="NCBI Taxonomy" id="1095630"/>
    <lineage>
        <taxon>Eukaryota</taxon>
        <taxon>Fungi</taxon>
        <taxon>Dikarya</taxon>
        <taxon>Ascomycota</taxon>
        <taxon>Pezizomycotina</taxon>
        <taxon>Leotiomycetes</taxon>
        <taxon>Helotiales</taxon>
        <taxon>Hyaloscyphaceae</taxon>
        <taxon>Hyaloscypha</taxon>
        <taxon>Hyaloscypha bicolor</taxon>
    </lineage>
</organism>
<evidence type="ECO:0000313" key="2">
    <source>
        <dbReference type="Proteomes" id="UP000235371"/>
    </source>
</evidence>
<dbReference type="Proteomes" id="UP000235371">
    <property type="component" value="Unassembled WGS sequence"/>
</dbReference>